<protein>
    <submittedName>
        <fullName evidence="1">Uncharacterized protein</fullName>
    </submittedName>
</protein>
<keyword evidence="2" id="KW-1185">Reference proteome</keyword>
<proteinExistence type="predicted"/>
<reference evidence="1 2" key="1">
    <citation type="submission" date="2013-05" db="EMBL/GenBank/DDBJ databases">
        <title>Draft genome of the parasitic nematode Anyclostoma ceylanicum.</title>
        <authorList>
            <person name="Mitreva M."/>
        </authorList>
    </citation>
    <scope>NUCLEOTIDE SEQUENCE [LARGE SCALE GENOMIC DNA]</scope>
</reference>
<accession>A0A0D6L5Z4</accession>
<evidence type="ECO:0000313" key="2">
    <source>
        <dbReference type="Proteomes" id="UP000054495"/>
    </source>
</evidence>
<dbReference type="AlphaFoldDB" id="A0A0D6L5Z4"/>
<dbReference type="Proteomes" id="UP000054495">
    <property type="component" value="Unassembled WGS sequence"/>
</dbReference>
<gene>
    <name evidence="1" type="ORF">ANCCEY_13932</name>
</gene>
<name>A0A0D6L5Z4_9BILA</name>
<dbReference type="EMBL" id="KE125832">
    <property type="protein sequence ID" value="EPB66975.1"/>
    <property type="molecule type" value="Genomic_DNA"/>
</dbReference>
<evidence type="ECO:0000313" key="1">
    <source>
        <dbReference type="EMBL" id="EPB66975.1"/>
    </source>
</evidence>
<organism evidence="1 2">
    <name type="scientific">Ancylostoma ceylanicum</name>
    <dbReference type="NCBI Taxonomy" id="53326"/>
    <lineage>
        <taxon>Eukaryota</taxon>
        <taxon>Metazoa</taxon>
        <taxon>Ecdysozoa</taxon>
        <taxon>Nematoda</taxon>
        <taxon>Chromadorea</taxon>
        <taxon>Rhabditida</taxon>
        <taxon>Rhabditina</taxon>
        <taxon>Rhabditomorpha</taxon>
        <taxon>Strongyloidea</taxon>
        <taxon>Ancylostomatidae</taxon>
        <taxon>Ancylostomatinae</taxon>
        <taxon>Ancylostoma</taxon>
    </lineage>
</organism>
<sequence>MDRCTILGVEQTNNKVEPVGVKRQWSHGFGWGHGVWGRLLGFGGFYGGWGYPDTGDEVDIS</sequence>